<comment type="caution">
    <text evidence="4">The sequence shown here is derived from an EMBL/GenBank/DDBJ whole genome shotgun (WGS) entry which is preliminary data.</text>
</comment>
<evidence type="ECO:0000259" key="3">
    <source>
        <dbReference type="Pfam" id="PF20434"/>
    </source>
</evidence>
<dbReference type="AlphaFoldDB" id="A0A077M4P0"/>
<accession>A0A077M4P0</accession>
<organism evidence="4 5">
    <name type="scientific">Nostocoides jenkinsii Ben 74</name>
    <dbReference type="NCBI Taxonomy" id="1193518"/>
    <lineage>
        <taxon>Bacteria</taxon>
        <taxon>Bacillati</taxon>
        <taxon>Actinomycetota</taxon>
        <taxon>Actinomycetes</taxon>
        <taxon>Micrococcales</taxon>
        <taxon>Intrasporangiaceae</taxon>
        <taxon>Nostocoides</taxon>
    </lineage>
</organism>
<dbReference type="Proteomes" id="UP000035720">
    <property type="component" value="Unassembled WGS sequence"/>
</dbReference>
<evidence type="ECO:0000313" key="4">
    <source>
        <dbReference type="EMBL" id="CCI51489.1"/>
    </source>
</evidence>
<dbReference type="PANTHER" id="PTHR48081">
    <property type="entry name" value="AB HYDROLASE SUPERFAMILY PROTEIN C4A8.06C"/>
    <property type="match status" value="1"/>
</dbReference>
<dbReference type="InterPro" id="IPR049492">
    <property type="entry name" value="BD-FAE-like_dom"/>
</dbReference>
<dbReference type="Gene3D" id="3.40.50.1820">
    <property type="entry name" value="alpha/beta hydrolase"/>
    <property type="match status" value="1"/>
</dbReference>
<dbReference type="EMBL" id="CAJC01000009">
    <property type="protein sequence ID" value="CCI51489.1"/>
    <property type="molecule type" value="Genomic_DNA"/>
</dbReference>
<keyword evidence="5" id="KW-1185">Reference proteome</keyword>
<sequence length="305" mass="33029">MDLTELRPPVEDGPWPPMTHLPPLRTSPLRGATTWTGLTYAQVPGFRPMVLDLHVPDAGGPAPVVMWVHGGGWAEGDRRLVPLQWGQQRLFQKLVDAGFAVATPDHRLIEEVAPDDMVRDLIAAVRYLRTYAADLGLDGDRLALWGDSAGAHLAALAGLAGSAEQPDPHLLGRIGVGRGRTDVSSIIWWYGAADLTVLPDLTESLWRGVDPDAREWLAMAYSPVTHVRADSPPMLIMHGDSDTMSPLDQAVRLHDAALAAGAWSRLVVVPDAEHVFLGTDIEAQWQVVIDFLGDTIGPRARVGAD</sequence>
<dbReference type="Pfam" id="PF20434">
    <property type="entry name" value="BD-FAE"/>
    <property type="match status" value="1"/>
</dbReference>
<feature type="compositionally biased region" description="Basic and acidic residues" evidence="2">
    <location>
        <begin position="1"/>
        <end position="10"/>
    </location>
</feature>
<feature type="domain" description="BD-FAE-like" evidence="3">
    <location>
        <begin position="51"/>
        <end position="255"/>
    </location>
</feature>
<dbReference type="PANTHER" id="PTHR48081:SF13">
    <property type="entry name" value="ALPHA_BETA HYDROLASE"/>
    <property type="match status" value="1"/>
</dbReference>
<name>A0A077M4P0_9MICO</name>
<dbReference type="GO" id="GO:0016787">
    <property type="term" value="F:hydrolase activity"/>
    <property type="evidence" value="ECO:0007669"/>
    <property type="project" value="UniProtKB-KW"/>
</dbReference>
<keyword evidence="1 4" id="KW-0378">Hydrolase</keyword>
<evidence type="ECO:0000256" key="1">
    <source>
        <dbReference type="ARBA" id="ARBA00022801"/>
    </source>
</evidence>
<evidence type="ECO:0000313" key="5">
    <source>
        <dbReference type="Proteomes" id="UP000035720"/>
    </source>
</evidence>
<reference evidence="4 5" key="1">
    <citation type="journal article" date="2013" name="ISME J.">
        <title>A metabolic model for members of the genus Tetrasphaera involved in enhanced biological phosphorus removal.</title>
        <authorList>
            <person name="Kristiansen R."/>
            <person name="Nguyen H.T.T."/>
            <person name="Saunders A.M."/>
            <person name="Nielsen J.L."/>
            <person name="Wimmer R."/>
            <person name="Le V.Q."/>
            <person name="McIlroy S.J."/>
            <person name="Petrovski S."/>
            <person name="Seviour R.J."/>
            <person name="Calteau A."/>
            <person name="Nielsen K.L."/>
            <person name="Nielsen P.H."/>
        </authorList>
    </citation>
    <scope>NUCLEOTIDE SEQUENCE [LARGE SCALE GENOMIC DNA]</scope>
    <source>
        <strain evidence="4 5">Ben 74</strain>
    </source>
</reference>
<dbReference type="STRING" id="1193518.BN13_1060017"/>
<dbReference type="InterPro" id="IPR050300">
    <property type="entry name" value="GDXG_lipolytic_enzyme"/>
</dbReference>
<proteinExistence type="predicted"/>
<protein>
    <submittedName>
        <fullName evidence="4">Alpha/beta hydrolase fold protein-3 domain protein</fullName>
    </submittedName>
</protein>
<gene>
    <name evidence="4" type="ORF">BN13_1060017</name>
</gene>
<dbReference type="SUPFAM" id="SSF53474">
    <property type="entry name" value="alpha/beta-Hydrolases"/>
    <property type="match status" value="1"/>
</dbReference>
<feature type="region of interest" description="Disordered" evidence="2">
    <location>
        <begin position="1"/>
        <end position="21"/>
    </location>
</feature>
<evidence type="ECO:0000256" key="2">
    <source>
        <dbReference type="SAM" id="MobiDB-lite"/>
    </source>
</evidence>
<dbReference type="InterPro" id="IPR029058">
    <property type="entry name" value="AB_hydrolase_fold"/>
</dbReference>